<evidence type="ECO:0000256" key="3">
    <source>
        <dbReference type="ARBA" id="ARBA00023274"/>
    </source>
</evidence>
<dbReference type="PANTHER" id="PTHR12534">
    <property type="entry name" value="30S RIBOSOMAL PROTEIN S2 PROKARYOTIC AND ORGANELLAR"/>
    <property type="match status" value="1"/>
</dbReference>
<dbReference type="Gene3D" id="3.40.50.10490">
    <property type="entry name" value="Glucose-6-phosphate isomerase like protein, domain 1"/>
    <property type="match status" value="1"/>
</dbReference>
<name>A0A1J4T4T8_9BACT</name>
<dbReference type="GO" id="GO:0006412">
    <property type="term" value="P:translation"/>
    <property type="evidence" value="ECO:0007669"/>
    <property type="project" value="UniProtKB-UniRule"/>
</dbReference>
<protein>
    <recommendedName>
        <fullName evidence="4 5">Small ribosomal subunit protein uS2</fullName>
    </recommendedName>
</protein>
<organism evidence="7 8">
    <name type="scientific">Candidatus Falkowbacteria bacterium CG1_02_37_44</name>
    <dbReference type="NCBI Taxonomy" id="1805146"/>
    <lineage>
        <taxon>Bacteria</taxon>
        <taxon>Candidatus Falkowiibacteriota</taxon>
    </lineage>
</organism>
<comment type="similarity">
    <text evidence="1 5 6">Belongs to the universal ribosomal protein uS2 family.</text>
</comment>
<dbReference type="InterPro" id="IPR005706">
    <property type="entry name" value="Ribosomal_uS2_bac/mit/plastid"/>
</dbReference>
<dbReference type="InterPro" id="IPR001865">
    <property type="entry name" value="Ribosomal_uS2"/>
</dbReference>
<dbReference type="PROSITE" id="PS00963">
    <property type="entry name" value="RIBOSOMAL_S2_2"/>
    <property type="match status" value="1"/>
</dbReference>
<dbReference type="InterPro" id="IPR023591">
    <property type="entry name" value="Ribosomal_uS2_flav_dom_sf"/>
</dbReference>
<sequence>MTRIPTLEEMLKAGMHFGHRTSKWHPKMDPFIFTSRNGIHIIDLAKSQMMLAKALEYIKTSISQGKIILFVGTKPQVKKTLKKMCQDVSVPYVAEKWLGGCLTNFSVIKNLVKKYKDLSEQKRQGKLGRYTKKERLEFDREIFKLEMKVGGLANMIKIPDIIFIWDIKTEKTALAEAKKLNIPIIAICDSNVNPDGIDYIIPANDDATKTVKLVLNAIKEAINEGKKNQK</sequence>
<dbReference type="Proteomes" id="UP000183192">
    <property type="component" value="Unassembled WGS sequence"/>
</dbReference>
<evidence type="ECO:0000256" key="6">
    <source>
        <dbReference type="RuleBase" id="RU003631"/>
    </source>
</evidence>
<evidence type="ECO:0000256" key="1">
    <source>
        <dbReference type="ARBA" id="ARBA00006242"/>
    </source>
</evidence>
<dbReference type="PANTHER" id="PTHR12534:SF0">
    <property type="entry name" value="SMALL RIBOSOMAL SUBUNIT PROTEIN US2M"/>
    <property type="match status" value="1"/>
</dbReference>
<dbReference type="EMBL" id="MNUU01000068">
    <property type="protein sequence ID" value="OIO06810.1"/>
    <property type="molecule type" value="Genomic_DNA"/>
</dbReference>
<dbReference type="HAMAP" id="MF_00291_B">
    <property type="entry name" value="Ribosomal_uS2_B"/>
    <property type="match status" value="1"/>
</dbReference>
<dbReference type="Pfam" id="PF00318">
    <property type="entry name" value="Ribosomal_S2"/>
    <property type="match status" value="1"/>
</dbReference>
<comment type="caution">
    <text evidence="7">The sequence shown here is derived from an EMBL/GenBank/DDBJ whole genome shotgun (WGS) entry which is preliminary data.</text>
</comment>
<evidence type="ECO:0000256" key="4">
    <source>
        <dbReference type="ARBA" id="ARBA00035256"/>
    </source>
</evidence>
<dbReference type="STRING" id="1805146.AUJ27_03500"/>
<gene>
    <name evidence="5" type="primary">rpsB</name>
    <name evidence="7" type="ORF">AUJ27_03500</name>
</gene>
<dbReference type="PRINTS" id="PR00395">
    <property type="entry name" value="RIBOSOMALS2"/>
</dbReference>
<evidence type="ECO:0000256" key="5">
    <source>
        <dbReference type="HAMAP-Rule" id="MF_00291"/>
    </source>
</evidence>
<dbReference type="CDD" id="cd01425">
    <property type="entry name" value="RPS2"/>
    <property type="match status" value="1"/>
</dbReference>
<dbReference type="NCBIfam" id="TIGR01011">
    <property type="entry name" value="rpsB_bact"/>
    <property type="match status" value="1"/>
</dbReference>
<dbReference type="Gene3D" id="1.10.287.610">
    <property type="entry name" value="Helix hairpin bin"/>
    <property type="match status" value="1"/>
</dbReference>
<accession>A0A1J4T4T8</accession>
<dbReference type="AlphaFoldDB" id="A0A1J4T4T8"/>
<dbReference type="SUPFAM" id="SSF52313">
    <property type="entry name" value="Ribosomal protein S2"/>
    <property type="match status" value="1"/>
</dbReference>
<evidence type="ECO:0000313" key="8">
    <source>
        <dbReference type="Proteomes" id="UP000183192"/>
    </source>
</evidence>
<keyword evidence="3 5" id="KW-0687">Ribonucleoprotein</keyword>
<evidence type="ECO:0000313" key="7">
    <source>
        <dbReference type="EMBL" id="OIO06810.1"/>
    </source>
</evidence>
<reference evidence="7 8" key="1">
    <citation type="journal article" date="2016" name="Environ. Microbiol.">
        <title>Genomic resolution of a cold subsurface aquifer community provides metabolic insights for novel microbes adapted to high CO concentrations.</title>
        <authorList>
            <person name="Probst A.J."/>
            <person name="Castelle C.J."/>
            <person name="Singh A."/>
            <person name="Brown C.T."/>
            <person name="Anantharaman K."/>
            <person name="Sharon I."/>
            <person name="Hug L.A."/>
            <person name="Burstein D."/>
            <person name="Emerson J.B."/>
            <person name="Thomas B.C."/>
            <person name="Banfield J.F."/>
        </authorList>
    </citation>
    <scope>NUCLEOTIDE SEQUENCE [LARGE SCALE GENOMIC DNA]</scope>
    <source>
        <strain evidence="7">CG1_02_37_44</strain>
    </source>
</reference>
<dbReference type="GO" id="GO:0022627">
    <property type="term" value="C:cytosolic small ribosomal subunit"/>
    <property type="evidence" value="ECO:0007669"/>
    <property type="project" value="TreeGrafter"/>
</dbReference>
<dbReference type="InterPro" id="IPR018130">
    <property type="entry name" value="Ribosomal_uS2_CS"/>
</dbReference>
<dbReference type="GO" id="GO:0003735">
    <property type="term" value="F:structural constituent of ribosome"/>
    <property type="evidence" value="ECO:0007669"/>
    <property type="project" value="InterPro"/>
</dbReference>
<evidence type="ECO:0000256" key="2">
    <source>
        <dbReference type="ARBA" id="ARBA00022980"/>
    </source>
</evidence>
<keyword evidence="2 5" id="KW-0689">Ribosomal protein</keyword>
<proteinExistence type="inferred from homology"/>